<dbReference type="PROSITE" id="PS50097">
    <property type="entry name" value="BTB"/>
    <property type="match status" value="1"/>
</dbReference>
<keyword evidence="9" id="KW-1133">Transmembrane helix</keyword>
<evidence type="ECO:0000256" key="2">
    <source>
        <dbReference type="ARBA" id="ARBA00008661"/>
    </source>
</evidence>
<dbReference type="SMART" id="SM00612">
    <property type="entry name" value="Kelch"/>
    <property type="match status" value="5"/>
</dbReference>
<dbReference type="InterPro" id="IPR000210">
    <property type="entry name" value="BTB/POZ_dom"/>
</dbReference>
<dbReference type="PRINTS" id="PR00501">
    <property type="entry name" value="KELCHREPEAT"/>
</dbReference>
<dbReference type="Gene3D" id="3.90.550.50">
    <property type="match status" value="1"/>
</dbReference>
<organism evidence="13 14">
    <name type="scientific">Pristionchus pacificus</name>
    <name type="common">Parasitic nematode worm</name>
    <dbReference type="NCBI Taxonomy" id="54126"/>
    <lineage>
        <taxon>Eukaryota</taxon>
        <taxon>Metazoa</taxon>
        <taxon>Ecdysozoa</taxon>
        <taxon>Nematoda</taxon>
        <taxon>Chromadorea</taxon>
        <taxon>Rhabditida</taxon>
        <taxon>Rhabditina</taxon>
        <taxon>Diplogasteromorpha</taxon>
        <taxon>Diplogasteroidea</taxon>
        <taxon>Neodiplogasteridae</taxon>
        <taxon>Pristionchus</taxon>
    </lineage>
</organism>
<protein>
    <submittedName>
        <fullName evidence="13">Tag-147 protein</fullName>
    </submittedName>
</protein>
<dbReference type="SMART" id="SM00225">
    <property type="entry name" value="BTB"/>
    <property type="match status" value="1"/>
</dbReference>
<name>A0A2A6B569_PRIPA</name>
<dbReference type="Pfam" id="PF01344">
    <property type="entry name" value="Kelch_1"/>
    <property type="match status" value="5"/>
</dbReference>
<dbReference type="Gene3D" id="2.120.10.80">
    <property type="entry name" value="Kelch-type beta propeller"/>
    <property type="match status" value="2"/>
</dbReference>
<proteinExistence type="inferred from homology"/>
<comment type="subcellular location">
    <subcellularLocation>
        <location evidence="1">Golgi apparatus membrane</location>
        <topology evidence="1">Single-pass type II membrane protein</topology>
    </subcellularLocation>
</comment>
<dbReference type="Proteomes" id="UP000005239">
    <property type="component" value="Unassembled WGS sequence"/>
</dbReference>
<accession>A0A2A6B569</accession>
<dbReference type="InterPro" id="IPR015915">
    <property type="entry name" value="Kelch-typ_b-propeller"/>
</dbReference>
<dbReference type="Gene3D" id="3.30.710.10">
    <property type="entry name" value="Potassium Channel Kv1.1, Chain A"/>
    <property type="match status" value="1"/>
</dbReference>
<dbReference type="InterPro" id="IPR011333">
    <property type="entry name" value="SKP1/BTB/POZ_sf"/>
</dbReference>
<evidence type="ECO:0000256" key="11">
    <source>
        <dbReference type="ARBA" id="ARBA00023136"/>
    </source>
</evidence>
<dbReference type="GO" id="GO:0000139">
    <property type="term" value="C:Golgi membrane"/>
    <property type="evidence" value="ECO:0007669"/>
    <property type="project" value="UniProtKB-SubCell"/>
</dbReference>
<evidence type="ECO:0000313" key="14">
    <source>
        <dbReference type="Proteomes" id="UP000005239"/>
    </source>
</evidence>
<keyword evidence="3" id="KW-0880">Kelch repeat</keyword>
<dbReference type="InterPro" id="IPR002659">
    <property type="entry name" value="Glyco_trans_31"/>
</dbReference>
<evidence type="ECO:0000256" key="12">
    <source>
        <dbReference type="SAM" id="MobiDB-lite"/>
    </source>
</evidence>
<keyword evidence="10" id="KW-0333">Golgi apparatus</keyword>
<comment type="similarity">
    <text evidence="2">Belongs to the glycosyltransferase 31 family.</text>
</comment>
<evidence type="ECO:0000256" key="1">
    <source>
        <dbReference type="ARBA" id="ARBA00004323"/>
    </source>
</evidence>
<keyword evidence="7" id="KW-0677">Repeat</keyword>
<dbReference type="Pfam" id="PF01762">
    <property type="entry name" value="Galactosyl_T"/>
    <property type="match status" value="1"/>
</dbReference>
<dbReference type="AlphaFoldDB" id="A0A2A6B569"/>
<keyword evidence="8" id="KW-0735">Signal-anchor</keyword>
<evidence type="ECO:0000313" key="13">
    <source>
        <dbReference type="EnsemblMetazoa" id="PPA20127.1"/>
    </source>
</evidence>
<dbReference type="GO" id="GO:0043161">
    <property type="term" value="P:proteasome-mediated ubiquitin-dependent protein catabolic process"/>
    <property type="evidence" value="ECO:0000318"/>
    <property type="project" value="GO_Central"/>
</dbReference>
<dbReference type="GO" id="GO:0016758">
    <property type="term" value="F:hexosyltransferase activity"/>
    <property type="evidence" value="ECO:0007669"/>
    <property type="project" value="InterPro"/>
</dbReference>
<evidence type="ECO:0000256" key="9">
    <source>
        <dbReference type="ARBA" id="ARBA00022989"/>
    </source>
</evidence>
<reference evidence="13" key="2">
    <citation type="submission" date="2022-06" db="UniProtKB">
        <authorList>
            <consortium name="EnsemblMetazoa"/>
        </authorList>
    </citation>
    <scope>IDENTIFICATION</scope>
    <source>
        <strain evidence="13">PS312</strain>
    </source>
</reference>
<dbReference type="GO" id="GO:0031463">
    <property type="term" value="C:Cul3-RING ubiquitin ligase complex"/>
    <property type="evidence" value="ECO:0000318"/>
    <property type="project" value="GO_Central"/>
</dbReference>
<feature type="compositionally biased region" description="Low complexity" evidence="12">
    <location>
        <begin position="166"/>
        <end position="188"/>
    </location>
</feature>
<evidence type="ECO:0000256" key="5">
    <source>
        <dbReference type="ARBA" id="ARBA00022679"/>
    </source>
</evidence>
<evidence type="ECO:0000256" key="3">
    <source>
        <dbReference type="ARBA" id="ARBA00022441"/>
    </source>
</evidence>
<reference evidence="14" key="1">
    <citation type="journal article" date="2008" name="Nat. Genet.">
        <title>The Pristionchus pacificus genome provides a unique perspective on nematode lifestyle and parasitism.</title>
        <authorList>
            <person name="Dieterich C."/>
            <person name="Clifton S.W."/>
            <person name="Schuster L.N."/>
            <person name="Chinwalla A."/>
            <person name="Delehaunty K."/>
            <person name="Dinkelacker I."/>
            <person name="Fulton L."/>
            <person name="Fulton R."/>
            <person name="Godfrey J."/>
            <person name="Minx P."/>
            <person name="Mitreva M."/>
            <person name="Roeseler W."/>
            <person name="Tian H."/>
            <person name="Witte H."/>
            <person name="Yang S.P."/>
            <person name="Wilson R.K."/>
            <person name="Sommer R.J."/>
        </authorList>
    </citation>
    <scope>NUCLEOTIDE SEQUENCE [LARGE SCALE GENOMIC DNA]</scope>
    <source>
        <strain evidence="14">PS312</strain>
    </source>
</reference>
<keyword evidence="4" id="KW-0328">Glycosyltransferase</keyword>
<dbReference type="InterPro" id="IPR006652">
    <property type="entry name" value="Kelch_1"/>
</dbReference>
<evidence type="ECO:0000256" key="4">
    <source>
        <dbReference type="ARBA" id="ARBA00022676"/>
    </source>
</evidence>
<gene>
    <name evidence="13" type="primary">WBGene00109681</name>
</gene>
<dbReference type="Pfam" id="PF00651">
    <property type="entry name" value="BTB"/>
    <property type="match status" value="2"/>
</dbReference>
<dbReference type="SUPFAM" id="SSF117281">
    <property type="entry name" value="Kelch motif"/>
    <property type="match status" value="1"/>
</dbReference>
<keyword evidence="14" id="KW-1185">Reference proteome</keyword>
<dbReference type="PANTHER" id="PTHR24412:SF493">
    <property type="entry name" value="BTB DOMAIN-CONTAINING PROTEIN"/>
    <property type="match status" value="1"/>
</dbReference>
<evidence type="ECO:0000256" key="7">
    <source>
        <dbReference type="ARBA" id="ARBA00022737"/>
    </source>
</evidence>
<keyword evidence="11" id="KW-0472">Membrane</keyword>
<dbReference type="EnsemblMetazoa" id="PPA20127.1">
    <property type="protein sequence ID" value="PPA20127.1"/>
    <property type="gene ID" value="WBGene00109681"/>
</dbReference>
<evidence type="ECO:0000256" key="6">
    <source>
        <dbReference type="ARBA" id="ARBA00022692"/>
    </source>
</evidence>
<keyword evidence="5" id="KW-0808">Transferase</keyword>
<dbReference type="SUPFAM" id="SSF54695">
    <property type="entry name" value="POZ domain"/>
    <property type="match status" value="1"/>
</dbReference>
<keyword evidence="6" id="KW-0812">Transmembrane</keyword>
<sequence>MGSMEEMASGIEVSMGGASFAPKEGRGGTGGLVPKLRLKEDKASVRKGTDVLTLVPKRSRCAVSVRDDDTDKWGADELDEKDEYELALRDPSLRIEVLEKLATFRRNRELCDVVLFVKEREIFAHKVVLAAVSPALFDMFLDETVENTTAKEGGGAPVGGVARSQTSTPPGSTETATEGGEGQQQTPTVLAGKSTRNPMAFFEFESTDFECFEALVNFAYTSTLEISSKKVAELYKTAYSLRMLSVACANYLADNLCVANCIGIRKQANFNGDSMLMETVDKFIMENAEAIVNESVEFSHLACVKTRIIVTLDEMRSTGGESIAERALQYFADWQKKNGSCEHPLEALVAKSHLLYVEEDRHLADCAEMDSRSSVGSCEIIQDYKRVKDSNASLDQVGTPTVQHRITGAYPVKITNGCKRTGNNRYSSTESLDSASSAMSTSEETVETKLLAVHQTSDDFWIALVILCRRLVALSIQLTDEEAINKGKTNGNGHSSTGAGNGSIVDPQKAQLLARLVSCTGTQRRPLATMNEARASIGAVFVAGKIIVCGGYDRGDCLKSVEEYDVGSGSWSMLSPMIDDRGRFDTTVLGGKVYAIAGSNGGNDLKSCEMYDRKQNKWSKMKSLDKPRSHNGCAALGDFLYSVGGTYDSLPIKEIERYNPVANEWTCVAPMEIARYQAGVIAWKGLLVATGGCDRWACTDTVEAYDPKTDSWRQLARLRTPRRGCACAIYRDQLMVIGGSDGQQSLASVEILDSPNGTWRPGPSLNTPRANTKAVTTAELTGWRNWQQSAVVDSVPEEEEESLSEMTAAASLEEAYKSPPFPPHLTVYAEAILACNAMVMGFAGVRLPSGRTCRANGWKAAAAALMLLWMSGLTDHLFTTSFDEFSWPPYVHLKAKMSSNGLPNMWNRSIEMVPDCGRGGYREADKSKRLLVIVKSAIGNFEARAAIRGTWGRAEREGEWAVRFVFVLGSSPDRSLSNRVMREADEHRDILLSGDFFGLSLWLSSSSSLSLNCPSSFTLLIDDDYMVSRRNLIRLLTSRRGDEPLYEGWQMVTSPFRFRLHKHSVSLADYPFDAYPPYITAGAVLLSAHSALRFYYGTLFLKLYAFDDVYAGILAKQLSIIPVHNGGFPYWSSASQTIDWTKTIAAHGFSPSDIIGLFPPK</sequence>
<evidence type="ECO:0000256" key="8">
    <source>
        <dbReference type="ARBA" id="ARBA00022968"/>
    </source>
</evidence>
<evidence type="ECO:0000256" key="10">
    <source>
        <dbReference type="ARBA" id="ARBA00023034"/>
    </source>
</evidence>
<dbReference type="GO" id="GO:0005737">
    <property type="term" value="C:cytoplasm"/>
    <property type="evidence" value="ECO:0000318"/>
    <property type="project" value="GO_Central"/>
</dbReference>
<dbReference type="PANTHER" id="PTHR24412">
    <property type="entry name" value="KELCH PROTEIN"/>
    <property type="match status" value="1"/>
</dbReference>
<feature type="region of interest" description="Disordered" evidence="12">
    <location>
        <begin position="149"/>
        <end position="188"/>
    </location>
</feature>
<dbReference type="GO" id="GO:1990756">
    <property type="term" value="F:ubiquitin-like ligase-substrate adaptor activity"/>
    <property type="evidence" value="ECO:0000318"/>
    <property type="project" value="GO_Central"/>
</dbReference>
<accession>A0A8R1UEP7</accession>